<evidence type="ECO:0000313" key="3">
    <source>
        <dbReference type="Proteomes" id="UP001501736"/>
    </source>
</evidence>
<feature type="chain" id="PRO_5046101289" description="Secreted protein" evidence="1">
    <location>
        <begin position="34"/>
        <end position="148"/>
    </location>
</feature>
<sequence length="148" mass="15898">MHMLRTHTARAAFGIVAAATLALGTGSAASASATTGAPGGVETTSVSTQQAKYYKNVWKVSNSFTDNGLWDAPSKSSGITWWGRLGSGTNYFYCQTKTDVTRQASEGKYVNNWWLLTDDDWGNKHVWVNAVNVSGGGNYERIPGVPLC</sequence>
<name>A0ABP6RK43_9MICC</name>
<evidence type="ECO:0000256" key="1">
    <source>
        <dbReference type="SAM" id="SignalP"/>
    </source>
</evidence>
<accession>A0ABP6RK43</accession>
<protein>
    <recommendedName>
        <fullName evidence="4">Secreted protein</fullName>
    </recommendedName>
</protein>
<feature type="signal peptide" evidence="1">
    <location>
        <begin position="1"/>
        <end position="33"/>
    </location>
</feature>
<dbReference type="Proteomes" id="UP001501736">
    <property type="component" value="Unassembled WGS sequence"/>
</dbReference>
<keyword evidence="1" id="KW-0732">Signal</keyword>
<gene>
    <name evidence="2" type="ORF">GCM10020260_17500</name>
</gene>
<keyword evidence="3" id="KW-1185">Reference proteome</keyword>
<organism evidence="2 3">
    <name type="scientific">Nesterenkonia halobia</name>
    <dbReference type="NCBI Taxonomy" id="37922"/>
    <lineage>
        <taxon>Bacteria</taxon>
        <taxon>Bacillati</taxon>
        <taxon>Actinomycetota</taxon>
        <taxon>Actinomycetes</taxon>
        <taxon>Micrococcales</taxon>
        <taxon>Micrococcaceae</taxon>
        <taxon>Nesterenkonia</taxon>
    </lineage>
</organism>
<evidence type="ECO:0000313" key="2">
    <source>
        <dbReference type="EMBL" id="GAA3285237.1"/>
    </source>
</evidence>
<evidence type="ECO:0008006" key="4">
    <source>
        <dbReference type="Google" id="ProtNLM"/>
    </source>
</evidence>
<reference evidence="3" key="1">
    <citation type="journal article" date="2019" name="Int. J. Syst. Evol. Microbiol.">
        <title>The Global Catalogue of Microorganisms (GCM) 10K type strain sequencing project: providing services to taxonomists for standard genome sequencing and annotation.</title>
        <authorList>
            <consortium name="The Broad Institute Genomics Platform"/>
            <consortium name="The Broad Institute Genome Sequencing Center for Infectious Disease"/>
            <person name="Wu L."/>
            <person name="Ma J."/>
        </authorList>
    </citation>
    <scope>NUCLEOTIDE SEQUENCE [LARGE SCALE GENOMIC DNA]</scope>
    <source>
        <strain evidence="3">JCM 11483</strain>
    </source>
</reference>
<comment type="caution">
    <text evidence="2">The sequence shown here is derived from an EMBL/GenBank/DDBJ whole genome shotgun (WGS) entry which is preliminary data.</text>
</comment>
<proteinExistence type="predicted"/>
<dbReference type="EMBL" id="BAAAYG010000005">
    <property type="protein sequence ID" value="GAA3285237.1"/>
    <property type="molecule type" value="Genomic_DNA"/>
</dbReference>